<dbReference type="GO" id="GO:0005886">
    <property type="term" value="C:plasma membrane"/>
    <property type="evidence" value="ECO:0007669"/>
    <property type="project" value="TreeGrafter"/>
</dbReference>
<dbReference type="STRING" id="706434.HMPREF9429_00140"/>
<sequence length="428" mass="50017">MNYRQRADLILALSFICFFGVFWYWCTHEVTLGIKLALFVFQSALIGSIADWFAVTALFEKPLGFPWHTELVHTHRNQIIDGMTQIVSEKLLQPHMWREKLYKISFVETFNKWLDTTEGRERFRNLLYEGAKQIYTYTGKEDTQETIIRHIRDYLKRQPLLTIVQDRFIALLEDEQSHLLDDGIGLLKEGVATDGFRKILEQSLKEWLNESKTTPHVIVMLNRFTGMVDMSKIAADVQSGLLAWLTSWEKADPVKRQWLCRKLEMRLYSMNGQLTYTVQSWQDRFVDSLPIEKWFKATYKTSQSYFATGPIGKEKLQDLLESEFMNYLDYCNEHPEIKQWLDDQIRRCVEVVLEHEHSLIGVAVREVLSGFDKRKFNEFLENKVGEDLAWIRINGALVGSVIGLLVFGFVEGLYAPHVAPFIRAFFLS</sequence>
<dbReference type="Pfam" id="PF04286">
    <property type="entry name" value="DUF445"/>
    <property type="match status" value="1"/>
</dbReference>
<proteinExistence type="predicted"/>
<keyword evidence="1" id="KW-0812">Transmembrane</keyword>
<dbReference type="HOGENOM" id="CLU_036718_2_0_9"/>
<dbReference type="Proteomes" id="UP000003195">
    <property type="component" value="Unassembled WGS sequence"/>
</dbReference>
<evidence type="ECO:0000256" key="1">
    <source>
        <dbReference type="SAM" id="Phobius"/>
    </source>
</evidence>
<name>E2Z9N6_9FIRM</name>
<feature type="transmembrane region" description="Helical" evidence="1">
    <location>
        <begin position="389"/>
        <end position="410"/>
    </location>
</feature>
<dbReference type="PANTHER" id="PTHR38442:SF1">
    <property type="entry name" value="INNER MEMBRANE PROTEIN"/>
    <property type="match status" value="1"/>
</dbReference>
<feature type="transmembrane region" description="Helical" evidence="1">
    <location>
        <begin position="7"/>
        <end position="25"/>
    </location>
</feature>
<evidence type="ECO:0000313" key="3">
    <source>
        <dbReference type="Proteomes" id="UP000003195"/>
    </source>
</evidence>
<accession>E2Z9N6</accession>
<keyword evidence="1" id="KW-1133">Transmembrane helix</keyword>
<dbReference type="eggNOG" id="COG2733">
    <property type="taxonomic scope" value="Bacteria"/>
</dbReference>
<dbReference type="OrthoDB" id="9769590at2"/>
<dbReference type="InterPro" id="IPR007383">
    <property type="entry name" value="DUF445"/>
</dbReference>
<evidence type="ECO:0000313" key="2">
    <source>
        <dbReference type="EMBL" id="EFQ05062.1"/>
    </source>
</evidence>
<comment type="caution">
    <text evidence="2">The sequence shown here is derived from an EMBL/GenBank/DDBJ whole genome shotgun (WGS) entry which is preliminary data.</text>
</comment>
<dbReference type="RefSeq" id="WP_006940862.1">
    <property type="nucleotide sequence ID" value="NZ_GL538177.1"/>
</dbReference>
<dbReference type="PANTHER" id="PTHR38442">
    <property type="entry name" value="INNER MEMBRANE PROTEIN-RELATED"/>
    <property type="match status" value="1"/>
</dbReference>
<dbReference type="AlphaFoldDB" id="E2Z9N6"/>
<protein>
    <recommendedName>
        <fullName evidence="4">DUF445 domain-containing protein</fullName>
    </recommendedName>
</protein>
<gene>
    <name evidence="2" type="ORF">HMPREF9429_00140</name>
</gene>
<organism evidence="2 3">
    <name type="scientific">Megasphaera micronuciformis F0359</name>
    <dbReference type="NCBI Taxonomy" id="706434"/>
    <lineage>
        <taxon>Bacteria</taxon>
        <taxon>Bacillati</taxon>
        <taxon>Bacillota</taxon>
        <taxon>Negativicutes</taxon>
        <taxon>Veillonellales</taxon>
        <taxon>Veillonellaceae</taxon>
        <taxon>Megasphaera</taxon>
    </lineage>
</organism>
<feature type="transmembrane region" description="Helical" evidence="1">
    <location>
        <begin position="37"/>
        <end position="59"/>
    </location>
</feature>
<evidence type="ECO:0008006" key="4">
    <source>
        <dbReference type="Google" id="ProtNLM"/>
    </source>
</evidence>
<keyword evidence="3" id="KW-1185">Reference proteome</keyword>
<reference evidence="2 3" key="1">
    <citation type="submission" date="2010-08" db="EMBL/GenBank/DDBJ databases">
        <authorList>
            <person name="Weinstock G."/>
            <person name="Sodergren E."/>
            <person name="Clifton S."/>
            <person name="Fulton L."/>
            <person name="Fulton B."/>
            <person name="Courtney L."/>
            <person name="Fronick C."/>
            <person name="Harrison M."/>
            <person name="Strong C."/>
            <person name="Farmer C."/>
            <person name="Delahaunty K."/>
            <person name="Markovic C."/>
            <person name="Hall O."/>
            <person name="Minx P."/>
            <person name="Tomlinson C."/>
            <person name="Mitreva M."/>
            <person name="Hou S."/>
            <person name="Chen J."/>
            <person name="Wollam A."/>
            <person name="Pepin K.H."/>
            <person name="Johnson M."/>
            <person name="Bhonagiri V."/>
            <person name="Zhang X."/>
            <person name="Suruliraj S."/>
            <person name="Warren W."/>
            <person name="Chinwalla A."/>
            <person name="Mardis E.R."/>
            <person name="Wilson R.K."/>
        </authorList>
    </citation>
    <scope>NUCLEOTIDE SEQUENCE [LARGE SCALE GENOMIC DNA]</scope>
    <source>
        <strain evidence="2 3">F0359</strain>
    </source>
</reference>
<dbReference type="EMBL" id="AECS01000003">
    <property type="protein sequence ID" value="EFQ05062.1"/>
    <property type="molecule type" value="Genomic_DNA"/>
</dbReference>
<keyword evidence="1" id="KW-0472">Membrane</keyword>